<gene>
    <name evidence="1" type="ORF">CEXT_411491</name>
</gene>
<proteinExistence type="predicted"/>
<evidence type="ECO:0000313" key="1">
    <source>
        <dbReference type="EMBL" id="GIY12583.1"/>
    </source>
</evidence>
<sequence>MRDLRIPPHSKEQRFLPLMLLSVPAHTFPQEAVGMDGDFLKDNCSICTVEQFAKTVVDLPVLSWYSCHDSTATVLQVNDMGYREKKSAKGHCFTSK</sequence>
<name>A0AAV4QSG2_CAEEX</name>
<comment type="caution">
    <text evidence="1">The sequence shown here is derived from an EMBL/GenBank/DDBJ whole genome shotgun (WGS) entry which is preliminary data.</text>
</comment>
<accession>A0AAV4QSG2</accession>
<reference evidence="1 2" key="1">
    <citation type="submission" date="2021-06" db="EMBL/GenBank/DDBJ databases">
        <title>Caerostris extrusa draft genome.</title>
        <authorList>
            <person name="Kono N."/>
            <person name="Arakawa K."/>
        </authorList>
    </citation>
    <scope>NUCLEOTIDE SEQUENCE [LARGE SCALE GENOMIC DNA]</scope>
</reference>
<dbReference type="Proteomes" id="UP001054945">
    <property type="component" value="Unassembled WGS sequence"/>
</dbReference>
<evidence type="ECO:0000313" key="2">
    <source>
        <dbReference type="Proteomes" id="UP001054945"/>
    </source>
</evidence>
<keyword evidence="2" id="KW-1185">Reference proteome</keyword>
<dbReference type="EMBL" id="BPLR01006811">
    <property type="protein sequence ID" value="GIY12583.1"/>
    <property type="molecule type" value="Genomic_DNA"/>
</dbReference>
<dbReference type="AlphaFoldDB" id="A0AAV4QSG2"/>
<protein>
    <submittedName>
        <fullName evidence="1">Uncharacterized protein</fullName>
    </submittedName>
</protein>
<organism evidence="1 2">
    <name type="scientific">Caerostris extrusa</name>
    <name type="common">Bark spider</name>
    <name type="synonym">Caerostris bankana</name>
    <dbReference type="NCBI Taxonomy" id="172846"/>
    <lineage>
        <taxon>Eukaryota</taxon>
        <taxon>Metazoa</taxon>
        <taxon>Ecdysozoa</taxon>
        <taxon>Arthropoda</taxon>
        <taxon>Chelicerata</taxon>
        <taxon>Arachnida</taxon>
        <taxon>Araneae</taxon>
        <taxon>Araneomorphae</taxon>
        <taxon>Entelegynae</taxon>
        <taxon>Araneoidea</taxon>
        <taxon>Araneidae</taxon>
        <taxon>Caerostris</taxon>
    </lineage>
</organism>